<dbReference type="InterPro" id="IPR020568">
    <property type="entry name" value="Ribosomal_Su5_D2-typ_SF"/>
</dbReference>
<evidence type="ECO:0000256" key="3">
    <source>
        <dbReference type="ARBA" id="ARBA00017473"/>
    </source>
</evidence>
<dbReference type="PANTHER" id="PTHR43527">
    <property type="entry name" value="4-DIPHOSPHOCYTIDYL-2-C-METHYL-D-ERYTHRITOL KINASE, CHLOROPLASTIC"/>
    <property type="match status" value="1"/>
</dbReference>
<dbReference type="Gene3D" id="3.30.230.10">
    <property type="match status" value="1"/>
</dbReference>
<organism evidence="12 13">
    <name type="scientific">Thermoactinomyces daqus</name>
    <dbReference type="NCBI Taxonomy" id="1329516"/>
    <lineage>
        <taxon>Bacteria</taxon>
        <taxon>Bacillati</taxon>
        <taxon>Bacillota</taxon>
        <taxon>Bacilli</taxon>
        <taxon>Bacillales</taxon>
        <taxon>Thermoactinomycetaceae</taxon>
        <taxon>Thermoactinomyces</taxon>
    </lineage>
</organism>
<dbReference type="UniPathway" id="UPA00056">
    <property type="reaction ID" value="UER00094"/>
</dbReference>
<comment type="similarity">
    <text evidence="1 9">Belongs to the GHMP kinase family. IspE subfamily.</text>
</comment>
<feature type="binding site" evidence="9">
    <location>
        <begin position="94"/>
        <end position="104"/>
    </location>
    <ligand>
        <name>ATP</name>
        <dbReference type="ChEBI" id="CHEBI:30616"/>
    </ligand>
</feature>
<keyword evidence="13" id="KW-1185">Reference proteome</keyword>
<keyword evidence="5 9" id="KW-0547">Nucleotide-binding</keyword>
<dbReference type="Pfam" id="PF08544">
    <property type="entry name" value="GHMP_kinases_C"/>
    <property type="match status" value="1"/>
</dbReference>
<feature type="active site" evidence="9">
    <location>
        <position position="136"/>
    </location>
</feature>
<gene>
    <name evidence="9" type="primary">ispE</name>
    <name evidence="12" type="ORF">H1164_05990</name>
</gene>
<dbReference type="FunFam" id="3.30.230.10:FF:000029">
    <property type="entry name" value="4-diphosphocytidyl-2-C-methyl-D-erythritol kinase"/>
    <property type="match status" value="1"/>
</dbReference>
<dbReference type="PANTHER" id="PTHR43527:SF2">
    <property type="entry name" value="4-DIPHOSPHOCYTIDYL-2-C-METHYL-D-ERYTHRITOL KINASE, CHLOROPLASTIC"/>
    <property type="match status" value="1"/>
</dbReference>
<accession>A0A7W1X9D8</accession>
<feature type="active site" evidence="9">
    <location>
        <position position="10"/>
    </location>
</feature>
<reference evidence="12 13" key="1">
    <citation type="submission" date="2020-07" db="EMBL/GenBank/DDBJ databases">
        <authorList>
            <person name="Feng H."/>
        </authorList>
    </citation>
    <scope>NUCLEOTIDE SEQUENCE [LARGE SCALE GENOMIC DNA]</scope>
    <source>
        <strain evidence="13">s-11</strain>
    </source>
</reference>
<dbReference type="Gene3D" id="3.30.70.890">
    <property type="entry name" value="GHMP kinase, C-terminal domain"/>
    <property type="match status" value="1"/>
</dbReference>
<keyword evidence="9" id="KW-0414">Isoprene biosynthesis</keyword>
<evidence type="ECO:0000256" key="5">
    <source>
        <dbReference type="ARBA" id="ARBA00022741"/>
    </source>
</evidence>
<dbReference type="AlphaFoldDB" id="A0A7W1X9D8"/>
<evidence type="ECO:0000256" key="7">
    <source>
        <dbReference type="ARBA" id="ARBA00022840"/>
    </source>
</evidence>
<feature type="domain" description="GHMP kinase N-terminal" evidence="10">
    <location>
        <begin position="66"/>
        <end position="144"/>
    </location>
</feature>
<keyword evidence="6 9" id="KW-0418">Kinase</keyword>
<dbReference type="InterPro" id="IPR036554">
    <property type="entry name" value="GHMP_kinase_C_sf"/>
</dbReference>
<dbReference type="SUPFAM" id="SSF55060">
    <property type="entry name" value="GHMP Kinase, C-terminal domain"/>
    <property type="match status" value="1"/>
</dbReference>
<dbReference type="SUPFAM" id="SSF54211">
    <property type="entry name" value="Ribosomal protein S5 domain 2-like"/>
    <property type="match status" value="1"/>
</dbReference>
<evidence type="ECO:0000313" key="12">
    <source>
        <dbReference type="EMBL" id="MBA4542452.1"/>
    </source>
</evidence>
<protein>
    <recommendedName>
        <fullName evidence="3 9">4-diphosphocytidyl-2-C-methyl-D-erythritol kinase</fullName>
        <shortName evidence="9">CMK</shortName>
        <ecNumber evidence="2 9">2.7.1.148</ecNumber>
    </recommendedName>
    <alternativeName>
        <fullName evidence="8 9">4-(cytidine-5'-diphospho)-2-C-methyl-D-erythritol kinase</fullName>
    </alternativeName>
</protein>
<dbReference type="EMBL" id="JACEIP010000006">
    <property type="protein sequence ID" value="MBA4542452.1"/>
    <property type="molecule type" value="Genomic_DNA"/>
</dbReference>
<dbReference type="Pfam" id="PF00288">
    <property type="entry name" value="GHMP_kinases_N"/>
    <property type="match status" value="1"/>
</dbReference>
<keyword evidence="4 9" id="KW-0808">Transferase</keyword>
<dbReference type="EC" id="2.7.1.148" evidence="2 9"/>
<evidence type="ECO:0000256" key="8">
    <source>
        <dbReference type="ARBA" id="ARBA00032554"/>
    </source>
</evidence>
<dbReference type="InterPro" id="IPR006204">
    <property type="entry name" value="GHMP_kinase_N_dom"/>
</dbReference>
<dbReference type="FunFam" id="3.30.70.890:FF:000006">
    <property type="entry name" value="4-diphosphocytidyl-2-C-methyl-D-erythritol kinase"/>
    <property type="match status" value="1"/>
</dbReference>
<dbReference type="GO" id="GO:0019288">
    <property type="term" value="P:isopentenyl diphosphate biosynthetic process, methylerythritol 4-phosphate pathway"/>
    <property type="evidence" value="ECO:0007669"/>
    <property type="project" value="UniProtKB-UniRule"/>
</dbReference>
<comment type="function">
    <text evidence="9">Catalyzes the phosphorylation of the position 2 hydroxy group of 4-diphosphocytidyl-2C-methyl-D-erythritol.</text>
</comment>
<dbReference type="PIRSF" id="PIRSF010376">
    <property type="entry name" value="IspE"/>
    <property type="match status" value="1"/>
</dbReference>
<dbReference type="OrthoDB" id="9809438at2"/>
<comment type="catalytic activity">
    <reaction evidence="9">
        <text>4-CDP-2-C-methyl-D-erythritol + ATP = 4-CDP-2-C-methyl-D-erythritol 2-phosphate + ADP + H(+)</text>
        <dbReference type="Rhea" id="RHEA:18437"/>
        <dbReference type="ChEBI" id="CHEBI:15378"/>
        <dbReference type="ChEBI" id="CHEBI:30616"/>
        <dbReference type="ChEBI" id="CHEBI:57823"/>
        <dbReference type="ChEBI" id="CHEBI:57919"/>
        <dbReference type="ChEBI" id="CHEBI:456216"/>
        <dbReference type="EC" id="2.7.1.148"/>
    </reaction>
</comment>
<dbReference type="InterPro" id="IPR014721">
    <property type="entry name" value="Ribsml_uS5_D2-typ_fold_subgr"/>
</dbReference>
<sequence length="297" mass="32557">MLVSVKAPAKINLTLDALYKRQDGYHELEMVMTTVDLFDRIDLFEKESSSITLESSSGLVPQDERNLAYRAAVLLREKIGIKRGIHIRIDKHIPVAAGLAGGSSDAAATLRGLNRLWGLGLSDEELAAIGAEIGSDVPFCVYSGTAIARGRGEILAPLPPPPPCWVVLAKPGHGVSTADVFGRLKVDEIAEHPETEQMAEALRKRDYDHMVRLLGNVLEPVTMEMHEDVGKIKKKMKEFGADGVLMSGSGPTVFALIRQESRARRIVNSLRGFCRQVYCVRMLGVRTESVLDGIRTK</sequence>
<keyword evidence="7 9" id="KW-0067">ATP-binding</keyword>
<evidence type="ECO:0000313" key="13">
    <source>
        <dbReference type="Proteomes" id="UP000530514"/>
    </source>
</evidence>
<dbReference type="GO" id="GO:0050515">
    <property type="term" value="F:4-(cytidine 5'-diphospho)-2-C-methyl-D-erythritol kinase activity"/>
    <property type="evidence" value="ECO:0007669"/>
    <property type="project" value="UniProtKB-UniRule"/>
</dbReference>
<evidence type="ECO:0000256" key="9">
    <source>
        <dbReference type="HAMAP-Rule" id="MF_00061"/>
    </source>
</evidence>
<evidence type="ECO:0000259" key="11">
    <source>
        <dbReference type="Pfam" id="PF08544"/>
    </source>
</evidence>
<name>A0A7W1X9D8_9BACL</name>
<evidence type="ECO:0000256" key="6">
    <source>
        <dbReference type="ARBA" id="ARBA00022777"/>
    </source>
</evidence>
<dbReference type="HAMAP" id="MF_00061">
    <property type="entry name" value="IspE"/>
    <property type="match status" value="1"/>
</dbReference>
<evidence type="ECO:0000256" key="2">
    <source>
        <dbReference type="ARBA" id="ARBA00012052"/>
    </source>
</evidence>
<dbReference type="Proteomes" id="UP000530514">
    <property type="component" value="Unassembled WGS sequence"/>
</dbReference>
<dbReference type="InterPro" id="IPR013750">
    <property type="entry name" value="GHMP_kinase_C_dom"/>
</dbReference>
<comment type="pathway">
    <text evidence="9">Isoprenoid biosynthesis; isopentenyl diphosphate biosynthesis via DXP pathway; isopentenyl diphosphate from 1-deoxy-D-xylulose 5-phosphate: step 3/6.</text>
</comment>
<dbReference type="RefSeq" id="WP_033100702.1">
    <property type="nucleotide sequence ID" value="NZ_JACEIP010000006.1"/>
</dbReference>
<dbReference type="InterPro" id="IPR004424">
    <property type="entry name" value="IspE"/>
</dbReference>
<evidence type="ECO:0000256" key="4">
    <source>
        <dbReference type="ARBA" id="ARBA00022679"/>
    </source>
</evidence>
<evidence type="ECO:0000256" key="1">
    <source>
        <dbReference type="ARBA" id="ARBA00009684"/>
    </source>
</evidence>
<proteinExistence type="inferred from homology"/>
<dbReference type="NCBIfam" id="TIGR00154">
    <property type="entry name" value="ispE"/>
    <property type="match status" value="1"/>
</dbReference>
<comment type="caution">
    <text evidence="12">The sequence shown here is derived from an EMBL/GenBank/DDBJ whole genome shotgun (WGS) entry which is preliminary data.</text>
</comment>
<dbReference type="NCBIfam" id="NF011202">
    <property type="entry name" value="PRK14608.1"/>
    <property type="match status" value="1"/>
</dbReference>
<evidence type="ECO:0000259" key="10">
    <source>
        <dbReference type="Pfam" id="PF00288"/>
    </source>
</evidence>
<dbReference type="GO" id="GO:0016114">
    <property type="term" value="P:terpenoid biosynthetic process"/>
    <property type="evidence" value="ECO:0007669"/>
    <property type="project" value="UniProtKB-UniRule"/>
</dbReference>
<feature type="domain" description="GHMP kinase C-terminal" evidence="11">
    <location>
        <begin position="198"/>
        <end position="274"/>
    </location>
</feature>
<dbReference type="GO" id="GO:0005524">
    <property type="term" value="F:ATP binding"/>
    <property type="evidence" value="ECO:0007669"/>
    <property type="project" value="UniProtKB-UniRule"/>
</dbReference>